<dbReference type="PANTHER" id="PTHR12428">
    <property type="entry name" value="OXA1"/>
    <property type="match status" value="1"/>
</dbReference>
<dbReference type="EMBL" id="OV121132">
    <property type="protein sequence ID" value="CAH0547624.1"/>
    <property type="molecule type" value="Genomic_DNA"/>
</dbReference>
<keyword evidence="9" id="KW-1185">Reference proteome</keyword>
<evidence type="ECO:0000313" key="8">
    <source>
        <dbReference type="EMBL" id="CAH0547624.1"/>
    </source>
</evidence>
<evidence type="ECO:0000256" key="5">
    <source>
        <dbReference type="RuleBase" id="RU003945"/>
    </source>
</evidence>
<keyword evidence="3 6" id="KW-1133">Transmembrane helix</keyword>
<gene>
    <name evidence="8" type="ORF">MELIAE_LOCUS1580</name>
</gene>
<dbReference type="GO" id="GO:0033617">
    <property type="term" value="P:mitochondrial respiratory chain complex IV assembly"/>
    <property type="evidence" value="ECO:0007669"/>
    <property type="project" value="TreeGrafter"/>
</dbReference>
<proteinExistence type="inferred from homology"/>
<evidence type="ECO:0000256" key="2">
    <source>
        <dbReference type="ARBA" id="ARBA00022692"/>
    </source>
</evidence>
<dbReference type="GO" id="GO:0005743">
    <property type="term" value="C:mitochondrial inner membrane"/>
    <property type="evidence" value="ECO:0007669"/>
    <property type="project" value="TreeGrafter"/>
</dbReference>
<comment type="similarity">
    <text evidence="5">Belongs to the OXA1/ALB3/YidC family.</text>
</comment>
<protein>
    <recommendedName>
        <fullName evidence="7">Membrane insertase YidC/Oxa/ALB C-terminal domain-containing protein</fullName>
    </recommendedName>
</protein>
<evidence type="ECO:0000256" key="3">
    <source>
        <dbReference type="ARBA" id="ARBA00022989"/>
    </source>
</evidence>
<name>A0A9P0ATI1_BRAAE</name>
<keyword evidence="4 6" id="KW-0472">Membrane</keyword>
<keyword evidence="2 5" id="KW-0812">Transmembrane</keyword>
<evidence type="ECO:0000256" key="6">
    <source>
        <dbReference type="SAM" id="Phobius"/>
    </source>
</evidence>
<comment type="subcellular location">
    <subcellularLocation>
        <location evidence="1 5">Membrane</location>
        <topology evidence="1 5">Multi-pass membrane protein</topology>
    </subcellularLocation>
</comment>
<dbReference type="InterPro" id="IPR001708">
    <property type="entry name" value="YidC/ALB3/OXA1/COX18"/>
</dbReference>
<feature type="transmembrane region" description="Helical" evidence="6">
    <location>
        <begin position="265"/>
        <end position="282"/>
    </location>
</feature>
<dbReference type="GO" id="GO:0032977">
    <property type="term" value="F:membrane insertase activity"/>
    <property type="evidence" value="ECO:0007669"/>
    <property type="project" value="InterPro"/>
</dbReference>
<feature type="domain" description="Membrane insertase YidC/Oxa/ALB C-terminal" evidence="7">
    <location>
        <begin position="89"/>
        <end position="307"/>
    </location>
</feature>
<dbReference type="Pfam" id="PF02096">
    <property type="entry name" value="60KD_IMP"/>
    <property type="match status" value="1"/>
</dbReference>
<dbReference type="AlphaFoldDB" id="A0A9P0ATI1"/>
<dbReference type="CDD" id="cd20069">
    <property type="entry name" value="5TM_Oxa1-like"/>
    <property type="match status" value="1"/>
</dbReference>
<dbReference type="Proteomes" id="UP001154078">
    <property type="component" value="Chromosome 1"/>
</dbReference>
<reference evidence="8" key="1">
    <citation type="submission" date="2021-12" db="EMBL/GenBank/DDBJ databases">
        <authorList>
            <person name="King R."/>
        </authorList>
    </citation>
    <scope>NUCLEOTIDE SEQUENCE</scope>
</reference>
<evidence type="ECO:0000256" key="1">
    <source>
        <dbReference type="ARBA" id="ARBA00004141"/>
    </source>
</evidence>
<evidence type="ECO:0000256" key="4">
    <source>
        <dbReference type="ARBA" id="ARBA00023136"/>
    </source>
</evidence>
<evidence type="ECO:0000313" key="9">
    <source>
        <dbReference type="Proteomes" id="UP001154078"/>
    </source>
</evidence>
<evidence type="ECO:0000259" key="7">
    <source>
        <dbReference type="Pfam" id="PF02096"/>
    </source>
</evidence>
<dbReference type="PANTHER" id="PTHR12428:SF65">
    <property type="entry name" value="CYTOCHROME C OXIDASE ASSEMBLY PROTEIN COX18, MITOCHONDRIAL"/>
    <property type="match status" value="1"/>
</dbReference>
<accession>A0A9P0ATI1</accession>
<organism evidence="8 9">
    <name type="scientific">Brassicogethes aeneus</name>
    <name type="common">Rape pollen beetle</name>
    <name type="synonym">Meligethes aeneus</name>
    <dbReference type="NCBI Taxonomy" id="1431903"/>
    <lineage>
        <taxon>Eukaryota</taxon>
        <taxon>Metazoa</taxon>
        <taxon>Ecdysozoa</taxon>
        <taxon>Arthropoda</taxon>
        <taxon>Hexapoda</taxon>
        <taxon>Insecta</taxon>
        <taxon>Pterygota</taxon>
        <taxon>Neoptera</taxon>
        <taxon>Endopterygota</taxon>
        <taxon>Coleoptera</taxon>
        <taxon>Polyphaga</taxon>
        <taxon>Cucujiformia</taxon>
        <taxon>Nitidulidae</taxon>
        <taxon>Meligethinae</taxon>
        <taxon>Brassicogethes</taxon>
    </lineage>
</organism>
<dbReference type="InterPro" id="IPR028055">
    <property type="entry name" value="YidC/Oxa/ALB_C"/>
</dbReference>
<dbReference type="OrthoDB" id="2148490at2759"/>
<sequence length="349" mass="40283">MFAVKLLKTCNTRLYSSKNLVCYSFSIHSSLLSEKRQCYHNKRHFSLQSTVESVVRTQSGIFKAISESAPVECIQKSLVTIHDTSGLPWWATIVCTTILFRTSVTLPLAIYQNYIMAKLENLKLEMPLIVEELKRETAMAIKMYKWDEKMAKITYNRSIKKQWNNLIIRDNCHPFKASLLFWFQIPMWISFSVSLRNLVYVLPERTFQAQMTFTELTLGGFGWIPNLIEVDASWIFPVALGIINLAIIEIQSLSRVNPPSKFQNFITNLFRGFSIIMIPIGASVPSCLVLYWTTSSTYGLIQNLVLMSPKVKRFCRIPKTDKELKNPYKHVINKFQEKYTFISGVNKVT</sequence>
<dbReference type="GO" id="GO:0032979">
    <property type="term" value="P:protein insertion into mitochondrial inner membrane from matrix"/>
    <property type="evidence" value="ECO:0007669"/>
    <property type="project" value="TreeGrafter"/>
</dbReference>